<organism evidence="1 2">
    <name type="scientific">Niastella koreensis</name>
    <dbReference type="NCBI Taxonomy" id="354356"/>
    <lineage>
        <taxon>Bacteria</taxon>
        <taxon>Pseudomonadati</taxon>
        <taxon>Bacteroidota</taxon>
        <taxon>Chitinophagia</taxon>
        <taxon>Chitinophagales</taxon>
        <taxon>Chitinophagaceae</taxon>
        <taxon>Niastella</taxon>
    </lineage>
</organism>
<comment type="caution">
    <text evidence="1">The sequence shown here is derived from an EMBL/GenBank/DDBJ whole genome shotgun (WGS) entry which is preliminary data.</text>
</comment>
<dbReference type="EMBL" id="LWBO01000010">
    <property type="protein sequence ID" value="OQP49591.1"/>
    <property type="molecule type" value="Genomic_DNA"/>
</dbReference>
<dbReference type="Proteomes" id="UP000192277">
    <property type="component" value="Unassembled WGS sequence"/>
</dbReference>
<keyword evidence="2" id="KW-1185">Reference proteome</keyword>
<gene>
    <name evidence="1" type="ORF">A4D02_28795</name>
</gene>
<dbReference type="Gene3D" id="3.40.50.450">
    <property type="match status" value="1"/>
</dbReference>
<reference evidence="1 2" key="1">
    <citation type="submission" date="2016-04" db="EMBL/GenBank/DDBJ databases">
        <authorList>
            <person name="Chen L."/>
            <person name="Zhuang W."/>
            <person name="Wang G."/>
        </authorList>
    </citation>
    <scope>NUCLEOTIDE SEQUENCE [LARGE SCALE GENOMIC DNA]</scope>
    <source>
        <strain evidence="2">GR20</strain>
    </source>
</reference>
<proteinExistence type="predicted"/>
<evidence type="ECO:0000313" key="2">
    <source>
        <dbReference type="Proteomes" id="UP000192277"/>
    </source>
</evidence>
<accession>A0ABX3NY74</accession>
<protein>
    <submittedName>
        <fullName evidence="1">Uncharacterized protein</fullName>
    </submittedName>
</protein>
<sequence>MFSRYFLENLPYIPYLSSTIKIFLSFNKVILCSGHLTDKADRQKPRFPEKKVSLVQEQIAHQLDKLEVGNNDLAICGGARGSDILFAELCADKGAHVWLIISLNEEEFLQQSVRQPGTNWEQRFYELRKKPEVQTFWMSDLEPNQSKDISPFAAANIKMIQMGIAETSSPGNLYAILIWDQQPVGDGPGGTADFAARVKEAGGQVAIINPLEL</sequence>
<name>A0ABX3NY74_9BACT</name>
<evidence type="ECO:0000313" key="1">
    <source>
        <dbReference type="EMBL" id="OQP49591.1"/>
    </source>
</evidence>